<keyword evidence="19" id="KW-1185">Reference proteome</keyword>
<comment type="subcellular location">
    <subcellularLocation>
        <location evidence="1">Cell membrane</location>
    </subcellularLocation>
</comment>
<dbReference type="PANTHER" id="PTHR20963">
    <property type="entry name" value="MULTIPLE INOSITOL POLYPHOSPHATE PHOSPHATASE-RELATED"/>
    <property type="match status" value="1"/>
</dbReference>
<dbReference type="Pfam" id="PF00328">
    <property type="entry name" value="His_Phos_2"/>
    <property type="match status" value="1"/>
</dbReference>
<feature type="signal peptide" evidence="17">
    <location>
        <begin position="1"/>
        <end position="21"/>
    </location>
</feature>
<keyword evidence="6" id="KW-1003">Cell membrane</keyword>
<evidence type="ECO:0000256" key="6">
    <source>
        <dbReference type="ARBA" id="ARBA00022475"/>
    </source>
</evidence>
<proteinExistence type="inferred from homology"/>
<dbReference type="EMBL" id="JAJJHW010002774">
    <property type="protein sequence ID" value="KAH8365797.1"/>
    <property type="molecule type" value="Genomic_DNA"/>
</dbReference>
<evidence type="ECO:0000313" key="19">
    <source>
        <dbReference type="Proteomes" id="UP001200034"/>
    </source>
</evidence>
<dbReference type="InterPro" id="IPR029033">
    <property type="entry name" value="His_PPase_superfam"/>
</dbReference>
<dbReference type="FunFam" id="3.40.50.1240:FF:000014">
    <property type="entry name" value="Multiple inositol polyphosphate phosphatase 1"/>
    <property type="match status" value="1"/>
</dbReference>
<dbReference type="Proteomes" id="UP001200034">
    <property type="component" value="Unassembled WGS sequence"/>
</dbReference>
<comment type="caution">
    <text evidence="18">The sequence shown here is derived from an EMBL/GenBank/DDBJ whole genome shotgun (WGS) entry which is preliminary data.</text>
</comment>
<comment type="similarity">
    <text evidence="2">Belongs to the histidine acid phosphatase family. MINPP1 subfamily.</text>
</comment>
<evidence type="ECO:0000313" key="18">
    <source>
        <dbReference type="EMBL" id="KAH8365797.1"/>
    </source>
</evidence>
<evidence type="ECO:0000256" key="7">
    <source>
        <dbReference type="ARBA" id="ARBA00022729"/>
    </source>
</evidence>
<dbReference type="EC" id="3.1.3.80" evidence="3"/>
<evidence type="ECO:0000256" key="16">
    <source>
        <dbReference type="PIRSR" id="PIRSR000894-2"/>
    </source>
</evidence>
<comment type="catalytic activity">
    <reaction evidence="14">
        <text>1D-myo-inositol hexakisphosphate + H2O = 1D-myo-inositol 1,2,4,5,6-pentakisphosphate + phosphate</text>
        <dbReference type="Rhea" id="RHEA:16989"/>
        <dbReference type="ChEBI" id="CHEBI:15377"/>
        <dbReference type="ChEBI" id="CHEBI:43474"/>
        <dbReference type="ChEBI" id="CHEBI:57798"/>
        <dbReference type="ChEBI" id="CHEBI:58130"/>
        <dbReference type="EC" id="3.1.3.62"/>
    </reaction>
    <physiologicalReaction direction="left-to-right" evidence="14">
        <dbReference type="Rhea" id="RHEA:16990"/>
    </physiologicalReaction>
</comment>
<sequence>MRLLLLTALLALLGCGGQVRGEDDYCFGKDAQRPQTRQFSSKTAYQNVKGTNIGKQYLVPGCEPKKMWIFHRHGTRLPTPSTITAASTRLGELRDLIVKNYRVLRTKPETDALCVDDLFAIQMWKWNTSITVDIEEHLTTQGYEDLRGTAKLYQHYFPTVLPTNYNNTYYLFRHTDTQRTTESFKGFAEGLFGDSKVALAVDIPEQDLLLRPYDYCPDFKNKNYKGEGSEYQKYITSALWNQTMADIAKRLGFTVLADDDIKLMFDICRYEQAWQVDRTSVWCGAFLPQQVTVMEYAEDLKYYYGSGYGFEENTRFNCRAVQDMLTRLSSPVSPHVVAYFAHSTGLQTLLTALGMNKDDVPLRADNYDTMSSRRWQTSLLGPFAGNLVAVKYDCPAELEKEKVVFFLNQNGVELDWCNVGLCNWSDVLQRYKTIADANCDEYYCRSGASAGQTVVSLLATTLLAAIVYLMH</sequence>
<dbReference type="PANTHER" id="PTHR20963:SF8">
    <property type="entry name" value="MULTIPLE INOSITOL POLYPHOSPHATE PHOSPHATASE 1"/>
    <property type="match status" value="1"/>
</dbReference>
<keyword evidence="9" id="KW-0472">Membrane</keyword>
<evidence type="ECO:0000256" key="8">
    <source>
        <dbReference type="ARBA" id="ARBA00022801"/>
    </source>
</evidence>
<evidence type="ECO:0000256" key="17">
    <source>
        <dbReference type="SAM" id="SignalP"/>
    </source>
</evidence>
<evidence type="ECO:0000256" key="15">
    <source>
        <dbReference type="ARBA" id="ARBA00043832"/>
    </source>
</evidence>
<evidence type="ECO:0000256" key="10">
    <source>
        <dbReference type="ARBA" id="ARBA00023180"/>
    </source>
</evidence>
<evidence type="ECO:0000256" key="4">
    <source>
        <dbReference type="ARBA" id="ARBA00013040"/>
    </source>
</evidence>
<dbReference type="GO" id="GO:0005886">
    <property type="term" value="C:plasma membrane"/>
    <property type="evidence" value="ECO:0007669"/>
    <property type="project" value="UniProtKB-SubCell"/>
</dbReference>
<comment type="catalytic activity">
    <reaction evidence="13">
        <text>1D-myo-inositol 1,2,4,5,6-pentakisphosphate + H2O = 1D-myo-inositol 1,2,5,6-tetrakisphosphate + phosphate</text>
        <dbReference type="Rhea" id="RHEA:77115"/>
        <dbReference type="ChEBI" id="CHEBI:15377"/>
        <dbReference type="ChEBI" id="CHEBI:43474"/>
        <dbReference type="ChEBI" id="CHEBI:57798"/>
        <dbReference type="ChEBI" id="CHEBI:195535"/>
        <dbReference type="EC" id="3.1.3.62"/>
    </reaction>
    <physiologicalReaction direction="left-to-right" evidence="13">
        <dbReference type="Rhea" id="RHEA:77116"/>
    </physiologicalReaction>
</comment>
<dbReference type="Gene3D" id="3.40.50.1240">
    <property type="entry name" value="Phosphoglycerate mutase-like"/>
    <property type="match status" value="1"/>
</dbReference>
<feature type="disulfide bond" evidence="16">
    <location>
        <begin position="62"/>
        <end position="394"/>
    </location>
</feature>
<evidence type="ECO:0000256" key="1">
    <source>
        <dbReference type="ARBA" id="ARBA00004236"/>
    </source>
</evidence>
<organism evidence="18 19">
    <name type="scientific">Drosophila rubida</name>
    <dbReference type="NCBI Taxonomy" id="30044"/>
    <lineage>
        <taxon>Eukaryota</taxon>
        <taxon>Metazoa</taxon>
        <taxon>Ecdysozoa</taxon>
        <taxon>Arthropoda</taxon>
        <taxon>Hexapoda</taxon>
        <taxon>Insecta</taxon>
        <taxon>Pterygota</taxon>
        <taxon>Neoptera</taxon>
        <taxon>Endopterygota</taxon>
        <taxon>Diptera</taxon>
        <taxon>Brachycera</taxon>
        <taxon>Muscomorpha</taxon>
        <taxon>Ephydroidea</taxon>
        <taxon>Drosophilidae</taxon>
        <taxon>Drosophila</taxon>
    </lineage>
</organism>
<dbReference type="InterPro" id="IPR000560">
    <property type="entry name" value="His_Pase_clade-2"/>
</dbReference>
<dbReference type="CDD" id="cd07061">
    <property type="entry name" value="HP_HAP_like"/>
    <property type="match status" value="1"/>
</dbReference>
<dbReference type="GO" id="GO:0052745">
    <property type="term" value="F:inositol phosphate phosphatase activity"/>
    <property type="evidence" value="ECO:0007669"/>
    <property type="project" value="TreeGrafter"/>
</dbReference>
<keyword evidence="10" id="KW-0325">Glycoprotein</keyword>
<comment type="catalytic activity">
    <reaction evidence="15">
        <text>(2R)-2,3-bisphosphoglycerate + H2O = (2R)-2-phosphoglycerate + phosphate</text>
        <dbReference type="Rhea" id="RHEA:27381"/>
        <dbReference type="ChEBI" id="CHEBI:15377"/>
        <dbReference type="ChEBI" id="CHEBI:43474"/>
        <dbReference type="ChEBI" id="CHEBI:58248"/>
        <dbReference type="ChEBI" id="CHEBI:58289"/>
        <dbReference type="EC" id="3.1.3.80"/>
    </reaction>
    <physiologicalReaction direction="left-to-right" evidence="15">
        <dbReference type="Rhea" id="RHEA:27382"/>
    </physiologicalReaction>
</comment>
<gene>
    <name evidence="18" type="ORF">KR093_004450</name>
</gene>
<evidence type="ECO:0000256" key="14">
    <source>
        <dbReference type="ARBA" id="ARBA00043691"/>
    </source>
</evidence>
<dbReference type="PIRSF" id="PIRSF000894">
    <property type="entry name" value="Acid_phosphatase"/>
    <property type="match status" value="1"/>
</dbReference>
<accession>A0AAD4JW90</accession>
<dbReference type="GO" id="GO:0034417">
    <property type="term" value="F:bisphosphoglycerate 3-phosphatase activity"/>
    <property type="evidence" value="ECO:0007669"/>
    <property type="project" value="UniProtKB-EC"/>
</dbReference>
<feature type="chain" id="PRO_5042216861" description="Multiple inositol polyphosphate phosphatase 1" evidence="17">
    <location>
        <begin position="22"/>
        <end position="471"/>
    </location>
</feature>
<keyword evidence="16" id="KW-1015">Disulfide bond</keyword>
<evidence type="ECO:0000256" key="2">
    <source>
        <dbReference type="ARBA" id="ARBA00008422"/>
    </source>
</evidence>
<feature type="disulfide bond" evidence="16">
    <location>
        <begin position="268"/>
        <end position="283"/>
    </location>
</feature>
<dbReference type="GO" id="GO:0003993">
    <property type="term" value="F:acid phosphatase activity"/>
    <property type="evidence" value="ECO:0007669"/>
    <property type="project" value="TreeGrafter"/>
</dbReference>
<evidence type="ECO:0000256" key="9">
    <source>
        <dbReference type="ARBA" id="ARBA00023136"/>
    </source>
</evidence>
<keyword evidence="7 17" id="KW-0732">Signal</keyword>
<dbReference type="InterPro" id="IPR016274">
    <property type="entry name" value="Histidine_acid_Pase_euk"/>
</dbReference>
<reference evidence="18" key="1">
    <citation type="journal article" date="2021" name="Mol. Ecol. Resour.">
        <title>Phylogenomic analyses of the genus Drosophila reveals genomic signals of climate adaptation.</title>
        <authorList>
            <person name="Li F."/>
            <person name="Rane R.V."/>
            <person name="Luria V."/>
            <person name="Xiong Z."/>
            <person name="Chen J."/>
            <person name="Li Z."/>
            <person name="Catullo R.A."/>
            <person name="Griffin P.C."/>
            <person name="Schiffer M."/>
            <person name="Pearce S."/>
            <person name="Lee S.F."/>
            <person name="McElroy K."/>
            <person name="Stocker A."/>
            <person name="Shirriffs J."/>
            <person name="Cockerell F."/>
            <person name="Coppin C."/>
            <person name="Sgro C.M."/>
            <person name="Karger A."/>
            <person name="Cain J.W."/>
            <person name="Weber J.A."/>
            <person name="Santpere G."/>
            <person name="Kirschner M.W."/>
            <person name="Hoffmann A.A."/>
            <person name="Oakeshott J.G."/>
            <person name="Zhang G."/>
        </authorList>
    </citation>
    <scope>NUCLEOTIDE SEQUENCE</scope>
    <source>
        <strain evidence="18">BGI-SZ-2011g</strain>
    </source>
</reference>
<dbReference type="PROSITE" id="PS51257">
    <property type="entry name" value="PROKAR_LIPOPROTEIN"/>
    <property type="match status" value="1"/>
</dbReference>
<dbReference type="AlphaFoldDB" id="A0AAD4JW90"/>
<comment type="catalytic activity">
    <reaction evidence="12">
        <text>1D-myo-inositol 1,2,5,6-tetrakisphosphate + H2O = 1D-myo-inositol 1,2,6-trisphosphate + phosphate</text>
        <dbReference type="Rhea" id="RHEA:77119"/>
        <dbReference type="ChEBI" id="CHEBI:15377"/>
        <dbReference type="ChEBI" id="CHEBI:43474"/>
        <dbReference type="ChEBI" id="CHEBI:195535"/>
        <dbReference type="ChEBI" id="CHEBI:195537"/>
        <dbReference type="EC" id="3.1.3.62"/>
    </reaction>
    <physiologicalReaction direction="left-to-right" evidence="12">
        <dbReference type="Rhea" id="RHEA:77120"/>
    </physiologicalReaction>
</comment>
<evidence type="ECO:0000256" key="12">
    <source>
        <dbReference type="ARBA" id="ARBA00043668"/>
    </source>
</evidence>
<evidence type="ECO:0000256" key="11">
    <source>
        <dbReference type="ARBA" id="ARBA00031642"/>
    </source>
</evidence>
<keyword evidence="8" id="KW-0378">Hydrolase</keyword>
<dbReference type="SUPFAM" id="SSF53254">
    <property type="entry name" value="Phosphoglycerate mutase-like"/>
    <property type="match status" value="1"/>
</dbReference>
<evidence type="ECO:0000256" key="3">
    <source>
        <dbReference type="ARBA" id="ARBA00012976"/>
    </source>
</evidence>
<protein>
    <recommendedName>
        <fullName evidence="5">Multiple inositol polyphosphate phosphatase 1</fullName>
        <ecNumber evidence="4">3.1.3.62</ecNumber>
        <ecNumber evidence="3">3.1.3.80</ecNumber>
    </recommendedName>
    <alternativeName>
        <fullName evidence="11">2,3-bisphosphoglycerate 3-phosphatase</fullName>
    </alternativeName>
</protein>
<name>A0AAD4JW90_9MUSC</name>
<dbReference type="EC" id="3.1.3.62" evidence="4"/>
<evidence type="ECO:0000256" key="5">
    <source>
        <dbReference type="ARBA" id="ARBA00018097"/>
    </source>
</evidence>
<evidence type="ECO:0000256" key="13">
    <source>
        <dbReference type="ARBA" id="ARBA00043671"/>
    </source>
</evidence>
<feature type="disulfide bond" evidence="16">
    <location>
        <begin position="417"/>
        <end position="422"/>
    </location>
</feature>